<protein>
    <submittedName>
        <fullName evidence="1">Uncharacterized protein</fullName>
    </submittedName>
</protein>
<organism evidence="1 2">
    <name type="scientific">Eumeta variegata</name>
    <name type="common">Bagworm moth</name>
    <name type="synonym">Eumeta japonica</name>
    <dbReference type="NCBI Taxonomy" id="151549"/>
    <lineage>
        <taxon>Eukaryota</taxon>
        <taxon>Metazoa</taxon>
        <taxon>Ecdysozoa</taxon>
        <taxon>Arthropoda</taxon>
        <taxon>Hexapoda</taxon>
        <taxon>Insecta</taxon>
        <taxon>Pterygota</taxon>
        <taxon>Neoptera</taxon>
        <taxon>Endopterygota</taxon>
        <taxon>Lepidoptera</taxon>
        <taxon>Glossata</taxon>
        <taxon>Ditrysia</taxon>
        <taxon>Tineoidea</taxon>
        <taxon>Psychidae</taxon>
        <taxon>Oiketicinae</taxon>
        <taxon>Eumeta</taxon>
    </lineage>
</organism>
<sequence length="113" mass="12811">MRPVRFTERIDFLQKDIPEGREDQGENSIEFKIHVMSVLKYSKTMKRSNLEGLQFVIQSGVQSFGELTHVNSPSYWTPRTVSVGQSQNECSAEARPIEASPEVEALKLALNLE</sequence>
<comment type="caution">
    <text evidence="1">The sequence shown here is derived from an EMBL/GenBank/DDBJ whole genome shotgun (WGS) entry which is preliminary data.</text>
</comment>
<name>A0A4C1YCT9_EUMVA</name>
<dbReference type="EMBL" id="BGZK01001164">
    <property type="protein sequence ID" value="GBP73173.1"/>
    <property type="molecule type" value="Genomic_DNA"/>
</dbReference>
<reference evidence="1 2" key="1">
    <citation type="journal article" date="2019" name="Commun. Biol.">
        <title>The bagworm genome reveals a unique fibroin gene that provides high tensile strength.</title>
        <authorList>
            <person name="Kono N."/>
            <person name="Nakamura H."/>
            <person name="Ohtoshi R."/>
            <person name="Tomita M."/>
            <person name="Numata K."/>
            <person name="Arakawa K."/>
        </authorList>
    </citation>
    <scope>NUCLEOTIDE SEQUENCE [LARGE SCALE GENOMIC DNA]</scope>
</reference>
<dbReference type="Proteomes" id="UP000299102">
    <property type="component" value="Unassembled WGS sequence"/>
</dbReference>
<dbReference type="AlphaFoldDB" id="A0A4C1YCT9"/>
<accession>A0A4C1YCT9</accession>
<keyword evidence="2" id="KW-1185">Reference proteome</keyword>
<evidence type="ECO:0000313" key="1">
    <source>
        <dbReference type="EMBL" id="GBP73173.1"/>
    </source>
</evidence>
<gene>
    <name evidence="1" type="ORF">EVAR_59062_1</name>
</gene>
<proteinExistence type="predicted"/>
<evidence type="ECO:0000313" key="2">
    <source>
        <dbReference type="Proteomes" id="UP000299102"/>
    </source>
</evidence>